<organism evidence="1 2">
    <name type="scientific">Bacillus wiedmannii</name>
    <dbReference type="NCBI Taxonomy" id="1890302"/>
    <lineage>
        <taxon>Bacteria</taxon>
        <taxon>Bacillati</taxon>
        <taxon>Bacillota</taxon>
        <taxon>Bacilli</taxon>
        <taxon>Bacillales</taxon>
        <taxon>Bacillaceae</taxon>
        <taxon>Bacillus</taxon>
        <taxon>Bacillus cereus group</taxon>
    </lineage>
</organism>
<dbReference type="AlphaFoldDB" id="A0A2C4PVF2"/>
<evidence type="ECO:0000313" key="2">
    <source>
        <dbReference type="Proteomes" id="UP000223364"/>
    </source>
</evidence>
<proteinExistence type="predicted"/>
<sequence length="62" mass="6813">MCSISLLYIGLKVPQGTGCIFEKTTQKSPPSESKKSVRLSSPKGYRLFFLILVLAKLFSAGF</sequence>
<gene>
    <name evidence="1" type="ORF">COF57_27970</name>
</gene>
<accession>A0A2C4PVF2</accession>
<dbReference type="Proteomes" id="UP000223364">
    <property type="component" value="Unassembled WGS sequence"/>
</dbReference>
<protein>
    <submittedName>
        <fullName evidence="1">Uncharacterized protein</fullName>
    </submittedName>
</protein>
<name>A0A2C4PVF2_9BACI</name>
<evidence type="ECO:0000313" key="1">
    <source>
        <dbReference type="EMBL" id="PHD56241.1"/>
    </source>
</evidence>
<dbReference type="EMBL" id="NUSP01000037">
    <property type="protein sequence ID" value="PHD56241.1"/>
    <property type="molecule type" value="Genomic_DNA"/>
</dbReference>
<comment type="caution">
    <text evidence="1">The sequence shown here is derived from an EMBL/GenBank/DDBJ whole genome shotgun (WGS) entry which is preliminary data.</text>
</comment>
<reference evidence="1 2" key="1">
    <citation type="submission" date="2017-09" db="EMBL/GenBank/DDBJ databases">
        <title>Large-scale bioinformatics analysis of Bacillus genomes uncovers conserved roles of natural products in bacterial physiology.</title>
        <authorList>
            <consortium name="Agbiome Team Llc"/>
            <person name="Bleich R.M."/>
            <person name="Grubbs K.J."/>
            <person name="Santa Maria K.C."/>
            <person name="Allen S.E."/>
            <person name="Farag S."/>
            <person name="Shank E.A."/>
            <person name="Bowers A."/>
        </authorList>
    </citation>
    <scope>NUCLEOTIDE SEQUENCE [LARGE SCALE GENOMIC DNA]</scope>
    <source>
        <strain evidence="1 2">AFS044295</strain>
    </source>
</reference>